<proteinExistence type="predicted"/>
<dbReference type="Proteomes" id="UP000078200">
    <property type="component" value="Unassembled WGS sequence"/>
</dbReference>
<dbReference type="VEuPathDB" id="VectorBase:GAUT024057"/>
<dbReference type="EnsemblMetazoa" id="GAUT024057-RA">
    <property type="protein sequence ID" value="GAUT024057-PA"/>
    <property type="gene ID" value="GAUT024057"/>
</dbReference>
<keyword evidence="2" id="KW-1185">Reference proteome</keyword>
<protein>
    <submittedName>
        <fullName evidence="1">Uncharacterized protein</fullName>
    </submittedName>
</protein>
<organism evidence="1 2">
    <name type="scientific">Glossina austeni</name>
    <name type="common">Savannah tsetse fly</name>
    <dbReference type="NCBI Taxonomy" id="7395"/>
    <lineage>
        <taxon>Eukaryota</taxon>
        <taxon>Metazoa</taxon>
        <taxon>Ecdysozoa</taxon>
        <taxon>Arthropoda</taxon>
        <taxon>Hexapoda</taxon>
        <taxon>Insecta</taxon>
        <taxon>Pterygota</taxon>
        <taxon>Neoptera</taxon>
        <taxon>Endopterygota</taxon>
        <taxon>Diptera</taxon>
        <taxon>Brachycera</taxon>
        <taxon>Muscomorpha</taxon>
        <taxon>Hippoboscoidea</taxon>
        <taxon>Glossinidae</taxon>
        <taxon>Glossina</taxon>
    </lineage>
</organism>
<dbReference type="AlphaFoldDB" id="A0A1A9V309"/>
<name>A0A1A9V309_GLOAU</name>
<sequence length="102" mass="11677">MQHLVNIKSSKITAILQQRAKLSFCEGEMVELIWFKLKFDGNEESLIFGKSKCTIPLDFDAKLSRIVRFFVSRSQISNAITVSIIMDMVDIFDLFVPFVGLK</sequence>
<reference evidence="1" key="1">
    <citation type="submission" date="2020-05" db="UniProtKB">
        <authorList>
            <consortium name="EnsemblMetazoa"/>
        </authorList>
    </citation>
    <scope>IDENTIFICATION</scope>
    <source>
        <strain evidence="1">TTRI</strain>
    </source>
</reference>
<evidence type="ECO:0000313" key="2">
    <source>
        <dbReference type="Proteomes" id="UP000078200"/>
    </source>
</evidence>
<evidence type="ECO:0000313" key="1">
    <source>
        <dbReference type="EnsemblMetazoa" id="GAUT024057-PA"/>
    </source>
</evidence>
<accession>A0A1A9V309</accession>